<dbReference type="PANTHER" id="PTHR46112">
    <property type="entry name" value="AMINOPEPTIDASE"/>
    <property type="match status" value="1"/>
</dbReference>
<dbReference type="PANTHER" id="PTHR46112:SF2">
    <property type="entry name" value="XAA-PRO AMINOPEPTIDASE P-RELATED"/>
    <property type="match status" value="1"/>
</dbReference>
<dbReference type="Proteomes" id="UP000218334">
    <property type="component" value="Unassembled WGS sequence"/>
</dbReference>
<keyword evidence="2" id="KW-0031">Aminopeptidase</keyword>
<dbReference type="InterPro" id="IPR000994">
    <property type="entry name" value="Pept_M24"/>
</dbReference>
<evidence type="ECO:0000259" key="1">
    <source>
        <dbReference type="Pfam" id="PF00557"/>
    </source>
</evidence>
<dbReference type="AlphaFoldDB" id="A0A2H3BKZ4"/>
<evidence type="ECO:0000313" key="3">
    <source>
        <dbReference type="Proteomes" id="UP000218334"/>
    </source>
</evidence>
<dbReference type="InterPro" id="IPR036005">
    <property type="entry name" value="Creatinase/aminopeptidase-like"/>
</dbReference>
<reference evidence="3" key="1">
    <citation type="journal article" date="2017" name="Nat. Ecol. Evol.">
        <title>Genome expansion and lineage-specific genetic innovations in the forest pathogenic fungi Armillaria.</title>
        <authorList>
            <person name="Sipos G."/>
            <person name="Prasanna A.N."/>
            <person name="Walter M.C."/>
            <person name="O'Connor E."/>
            <person name="Balint B."/>
            <person name="Krizsan K."/>
            <person name="Kiss B."/>
            <person name="Hess J."/>
            <person name="Varga T."/>
            <person name="Slot J."/>
            <person name="Riley R."/>
            <person name="Boka B."/>
            <person name="Rigling D."/>
            <person name="Barry K."/>
            <person name="Lee J."/>
            <person name="Mihaltcheva S."/>
            <person name="LaButti K."/>
            <person name="Lipzen A."/>
            <person name="Waldron R."/>
            <person name="Moloney N.M."/>
            <person name="Sperisen C."/>
            <person name="Kredics L."/>
            <person name="Vagvoelgyi C."/>
            <person name="Patrignani A."/>
            <person name="Fitzpatrick D."/>
            <person name="Nagy I."/>
            <person name="Doyle S."/>
            <person name="Anderson J.B."/>
            <person name="Grigoriev I.V."/>
            <person name="Gueldener U."/>
            <person name="Muensterkoetter M."/>
            <person name="Nagy L.G."/>
        </authorList>
    </citation>
    <scope>NUCLEOTIDE SEQUENCE [LARGE SCALE GENOMIC DNA]</scope>
    <source>
        <strain evidence="3">28-4</strain>
    </source>
</reference>
<accession>A0A2H3BKZ4</accession>
<dbReference type="Pfam" id="PF00557">
    <property type="entry name" value="Peptidase_M24"/>
    <property type="match status" value="1"/>
</dbReference>
<dbReference type="GO" id="GO:0004177">
    <property type="term" value="F:aminopeptidase activity"/>
    <property type="evidence" value="ECO:0007669"/>
    <property type="project" value="UniProtKB-KW"/>
</dbReference>
<dbReference type="InterPro" id="IPR050659">
    <property type="entry name" value="Peptidase_M24B"/>
</dbReference>
<sequence>MRIYLSSNLLDIEGTVFATVIGAPTEVRQLRERKSEGELELLKCANEATLLAIRHTHKHMHIGIRASEAQQLVAHALVDAGLKDGGNAALSHGSGTDRRLHPDECASLDCTSSLYGYRSDVARTLALPASTIPKTHLQIWNFVHSAQHIAFQAAHAGSPNASTKPRGFSSASQNTLHTALGHGIGLEM</sequence>
<keyword evidence="2" id="KW-0645">Protease</keyword>
<organism evidence="2 3">
    <name type="scientific">Armillaria solidipes</name>
    <dbReference type="NCBI Taxonomy" id="1076256"/>
    <lineage>
        <taxon>Eukaryota</taxon>
        <taxon>Fungi</taxon>
        <taxon>Dikarya</taxon>
        <taxon>Basidiomycota</taxon>
        <taxon>Agaricomycotina</taxon>
        <taxon>Agaricomycetes</taxon>
        <taxon>Agaricomycetidae</taxon>
        <taxon>Agaricales</taxon>
        <taxon>Marasmiineae</taxon>
        <taxon>Physalacriaceae</taxon>
        <taxon>Armillaria</taxon>
    </lineage>
</organism>
<keyword evidence="3" id="KW-1185">Reference proteome</keyword>
<keyword evidence="2" id="KW-0378">Hydrolase</keyword>
<protein>
    <submittedName>
        <fullName evidence="2">Creatinase/aminopeptidase</fullName>
    </submittedName>
</protein>
<dbReference type="STRING" id="1076256.A0A2H3BKZ4"/>
<dbReference type="SUPFAM" id="SSF55920">
    <property type="entry name" value="Creatinase/aminopeptidase"/>
    <property type="match status" value="1"/>
</dbReference>
<dbReference type="EMBL" id="KZ293451">
    <property type="protein sequence ID" value="PBK64523.1"/>
    <property type="molecule type" value="Genomic_DNA"/>
</dbReference>
<name>A0A2H3BKZ4_9AGAR</name>
<feature type="domain" description="Peptidase M24" evidence="1">
    <location>
        <begin position="40"/>
        <end position="187"/>
    </location>
</feature>
<evidence type="ECO:0000313" key="2">
    <source>
        <dbReference type="EMBL" id="PBK64523.1"/>
    </source>
</evidence>
<proteinExistence type="predicted"/>
<gene>
    <name evidence="2" type="ORF">ARMSODRAFT_1023107</name>
</gene>
<dbReference type="Gene3D" id="3.90.230.10">
    <property type="entry name" value="Creatinase/methionine aminopeptidase superfamily"/>
    <property type="match status" value="1"/>
</dbReference>